<evidence type="ECO:0000256" key="5">
    <source>
        <dbReference type="ARBA" id="ARBA00022840"/>
    </source>
</evidence>
<comment type="subcellular location">
    <subcellularLocation>
        <location evidence="7">Cytoplasm</location>
    </subcellularLocation>
</comment>
<dbReference type="Proteomes" id="UP000244384">
    <property type="component" value="Chromosome"/>
</dbReference>
<keyword evidence="5 7" id="KW-0067">ATP-binding</keyword>
<evidence type="ECO:0000256" key="2">
    <source>
        <dbReference type="ARBA" id="ARBA00022598"/>
    </source>
</evidence>
<evidence type="ECO:0000256" key="3">
    <source>
        <dbReference type="ARBA" id="ARBA00022694"/>
    </source>
</evidence>
<dbReference type="Pfam" id="PF09179">
    <property type="entry name" value="TilS"/>
    <property type="match status" value="1"/>
</dbReference>
<dbReference type="RefSeq" id="WP_108580097.1">
    <property type="nucleotide sequence ID" value="NZ_CP026952.1"/>
</dbReference>
<dbReference type="CDD" id="cd01992">
    <property type="entry name" value="TilS_N"/>
    <property type="match status" value="1"/>
</dbReference>
<reference evidence="9" key="1">
    <citation type="submission" date="2018-01" db="EMBL/GenBank/DDBJ databases">
        <authorList>
            <person name="Li J."/>
        </authorList>
    </citation>
    <scope>NUCLEOTIDE SEQUENCE [LARGE SCALE GENOMIC DNA]</scope>
    <source>
        <strain evidence="9">592</strain>
    </source>
</reference>
<proteinExistence type="inferred from homology"/>
<dbReference type="InterPro" id="IPR012094">
    <property type="entry name" value="tRNA_Ile_lys_synt"/>
</dbReference>
<protein>
    <recommendedName>
        <fullName evidence="7">tRNA(Ile)-lysidine synthase</fullName>
        <ecNumber evidence="7">6.3.4.19</ecNumber>
    </recommendedName>
    <alternativeName>
        <fullName evidence="7">tRNA(Ile)-2-lysyl-cytidine synthase</fullName>
    </alternativeName>
    <alternativeName>
        <fullName evidence="7">tRNA(Ile)-lysidine synthetase</fullName>
    </alternativeName>
</protein>
<feature type="binding site" evidence="7">
    <location>
        <begin position="34"/>
        <end position="39"/>
    </location>
    <ligand>
        <name>ATP</name>
        <dbReference type="ChEBI" id="CHEBI:30616"/>
    </ligand>
</feature>
<keyword evidence="2 7" id="KW-0436">Ligase</keyword>
<dbReference type="InterPro" id="IPR015262">
    <property type="entry name" value="tRNA_Ile_lys_synt_subst-bd"/>
</dbReference>
<dbReference type="OrthoDB" id="5244702at2"/>
<dbReference type="EC" id="6.3.4.19" evidence="7"/>
<keyword evidence="4 7" id="KW-0547">Nucleotide-binding</keyword>
<sequence>MGGALDPAVATGRNEVRRALADLGSGSRLVVGVSGGADSLALAAVTAFVASREAWSLRAVVVDHGLQTGSPEVAATAAAQLGTLGVDAEVVAVEVGTGGGPEAAARTARLCALAAAAQRADADAVLLAHTLDDQAETVLLGLGRGSGPRSIAGMVGRDGLWRRPFLTLRRADTEQICRASGLSWWVDPHNSDPAYRRSRIRTEVMPVLEDVLGGGVAAALARTADQLRADNDLLDDLAAQVGDPHDVRALASLPPALRSRVLRRAALAAGADPAALGAVHLAGLDRLVTDWHGQLRIELPGGVSAGRRGPSLTFIATPVGQ</sequence>
<dbReference type="GO" id="GO:0006400">
    <property type="term" value="P:tRNA modification"/>
    <property type="evidence" value="ECO:0007669"/>
    <property type="project" value="UniProtKB-UniRule"/>
</dbReference>
<comment type="catalytic activity">
    <reaction evidence="6 7">
        <text>cytidine(34) in tRNA(Ile2) + L-lysine + ATP = lysidine(34) in tRNA(Ile2) + AMP + diphosphate + H(+)</text>
        <dbReference type="Rhea" id="RHEA:43744"/>
        <dbReference type="Rhea" id="RHEA-COMP:10625"/>
        <dbReference type="Rhea" id="RHEA-COMP:10670"/>
        <dbReference type="ChEBI" id="CHEBI:15378"/>
        <dbReference type="ChEBI" id="CHEBI:30616"/>
        <dbReference type="ChEBI" id="CHEBI:32551"/>
        <dbReference type="ChEBI" id="CHEBI:33019"/>
        <dbReference type="ChEBI" id="CHEBI:82748"/>
        <dbReference type="ChEBI" id="CHEBI:83665"/>
        <dbReference type="ChEBI" id="CHEBI:456215"/>
        <dbReference type="EC" id="6.3.4.19"/>
    </reaction>
</comment>
<dbReference type="AlphaFoldDB" id="A0A2S0WQM5"/>
<comment type="domain">
    <text evidence="7">The N-terminal region contains the highly conserved SGGXDS motif, predicted to be a P-loop motif involved in ATP binding.</text>
</comment>
<dbReference type="HAMAP" id="MF_01161">
    <property type="entry name" value="tRNA_Ile_lys_synt"/>
    <property type="match status" value="1"/>
</dbReference>
<name>A0A2S0WQM5_9ACTN</name>
<dbReference type="InterPro" id="IPR012795">
    <property type="entry name" value="tRNA_Ile_lys_synt_N"/>
</dbReference>
<dbReference type="SUPFAM" id="SSF82829">
    <property type="entry name" value="MesJ substrate recognition domain-like"/>
    <property type="match status" value="1"/>
</dbReference>
<evidence type="ECO:0000313" key="8">
    <source>
        <dbReference type="EMBL" id="AWB93590.1"/>
    </source>
</evidence>
<accession>A0A2S0WQM5</accession>
<dbReference type="Pfam" id="PF01171">
    <property type="entry name" value="ATP_bind_3"/>
    <property type="match status" value="1"/>
</dbReference>
<dbReference type="GO" id="GO:0032267">
    <property type="term" value="F:tRNA(Ile)-lysidine synthase activity"/>
    <property type="evidence" value="ECO:0007669"/>
    <property type="project" value="UniProtKB-EC"/>
</dbReference>
<dbReference type="GO" id="GO:0005737">
    <property type="term" value="C:cytoplasm"/>
    <property type="evidence" value="ECO:0007669"/>
    <property type="project" value="UniProtKB-SubCell"/>
</dbReference>
<dbReference type="NCBIfam" id="TIGR02432">
    <property type="entry name" value="lysidine_TilS_N"/>
    <property type="match status" value="1"/>
</dbReference>
<dbReference type="InterPro" id="IPR014729">
    <property type="entry name" value="Rossmann-like_a/b/a_fold"/>
</dbReference>
<keyword evidence="9" id="KW-1185">Reference proteome</keyword>
<dbReference type="PANTHER" id="PTHR43033:SF1">
    <property type="entry name" value="TRNA(ILE)-LYSIDINE SYNTHASE-RELATED"/>
    <property type="match status" value="1"/>
</dbReference>
<dbReference type="KEGG" id="aez:C3E78_15995"/>
<dbReference type="Gene3D" id="3.40.50.620">
    <property type="entry name" value="HUPs"/>
    <property type="match status" value="1"/>
</dbReference>
<dbReference type="InterPro" id="IPR011063">
    <property type="entry name" value="TilS/TtcA_N"/>
</dbReference>
<gene>
    <name evidence="7 8" type="primary">tilS</name>
    <name evidence="8" type="ORF">C3E78_15995</name>
</gene>
<dbReference type="Gene3D" id="1.20.59.20">
    <property type="match status" value="1"/>
</dbReference>
<evidence type="ECO:0000256" key="6">
    <source>
        <dbReference type="ARBA" id="ARBA00048539"/>
    </source>
</evidence>
<evidence type="ECO:0000256" key="7">
    <source>
        <dbReference type="HAMAP-Rule" id="MF_01161"/>
    </source>
</evidence>
<dbReference type="EMBL" id="CP026952">
    <property type="protein sequence ID" value="AWB93590.1"/>
    <property type="molecule type" value="Genomic_DNA"/>
</dbReference>
<keyword evidence="3 7" id="KW-0819">tRNA processing</keyword>
<evidence type="ECO:0000256" key="1">
    <source>
        <dbReference type="ARBA" id="ARBA00022490"/>
    </source>
</evidence>
<dbReference type="PANTHER" id="PTHR43033">
    <property type="entry name" value="TRNA(ILE)-LYSIDINE SYNTHASE-RELATED"/>
    <property type="match status" value="1"/>
</dbReference>
<comment type="similarity">
    <text evidence="7">Belongs to the tRNA(Ile)-lysidine synthase family.</text>
</comment>
<evidence type="ECO:0000313" key="9">
    <source>
        <dbReference type="Proteomes" id="UP000244384"/>
    </source>
</evidence>
<comment type="function">
    <text evidence="7">Ligates lysine onto the cytidine present at position 34 of the AUA codon-specific tRNA(Ile) that contains the anticodon CAU, in an ATP-dependent manner. Cytidine is converted to lysidine, thus changing the amino acid specificity of the tRNA from methionine to isoleucine.</text>
</comment>
<accession>A0A5F2EUB1</accession>
<dbReference type="GO" id="GO:0005524">
    <property type="term" value="F:ATP binding"/>
    <property type="evidence" value="ECO:0007669"/>
    <property type="project" value="UniProtKB-UniRule"/>
</dbReference>
<organism evidence="8 9">
    <name type="scientific">Aeromicrobium chenweiae</name>
    <dbReference type="NCBI Taxonomy" id="2079793"/>
    <lineage>
        <taxon>Bacteria</taxon>
        <taxon>Bacillati</taxon>
        <taxon>Actinomycetota</taxon>
        <taxon>Actinomycetes</taxon>
        <taxon>Propionibacteriales</taxon>
        <taxon>Nocardioidaceae</taxon>
        <taxon>Aeromicrobium</taxon>
    </lineage>
</organism>
<keyword evidence="1 7" id="KW-0963">Cytoplasm</keyword>
<evidence type="ECO:0000256" key="4">
    <source>
        <dbReference type="ARBA" id="ARBA00022741"/>
    </source>
</evidence>
<dbReference type="SUPFAM" id="SSF52402">
    <property type="entry name" value="Adenine nucleotide alpha hydrolases-like"/>
    <property type="match status" value="1"/>
</dbReference>